<accession>A0AAD2GAN6</accession>
<evidence type="ECO:0000313" key="3">
    <source>
        <dbReference type="Proteomes" id="UP001295423"/>
    </source>
</evidence>
<reference evidence="2" key="1">
    <citation type="submission" date="2023-08" db="EMBL/GenBank/DDBJ databases">
        <authorList>
            <person name="Audoor S."/>
            <person name="Bilcke G."/>
        </authorList>
    </citation>
    <scope>NUCLEOTIDE SEQUENCE</scope>
</reference>
<feature type="transmembrane region" description="Helical" evidence="1">
    <location>
        <begin position="155"/>
        <end position="175"/>
    </location>
</feature>
<name>A0AAD2GAN6_9STRA</name>
<keyword evidence="1" id="KW-0812">Transmembrane</keyword>
<dbReference type="EMBL" id="CAKOGP040002347">
    <property type="protein sequence ID" value="CAJ1967787.1"/>
    <property type="molecule type" value="Genomic_DNA"/>
</dbReference>
<organism evidence="2 3">
    <name type="scientific">Cylindrotheca closterium</name>
    <dbReference type="NCBI Taxonomy" id="2856"/>
    <lineage>
        <taxon>Eukaryota</taxon>
        <taxon>Sar</taxon>
        <taxon>Stramenopiles</taxon>
        <taxon>Ochrophyta</taxon>
        <taxon>Bacillariophyta</taxon>
        <taxon>Bacillariophyceae</taxon>
        <taxon>Bacillariophycidae</taxon>
        <taxon>Bacillariales</taxon>
        <taxon>Bacillariaceae</taxon>
        <taxon>Cylindrotheca</taxon>
    </lineage>
</organism>
<feature type="transmembrane region" description="Helical" evidence="1">
    <location>
        <begin position="122"/>
        <end position="143"/>
    </location>
</feature>
<feature type="transmembrane region" description="Helical" evidence="1">
    <location>
        <begin position="187"/>
        <end position="210"/>
    </location>
</feature>
<dbReference type="Proteomes" id="UP001295423">
    <property type="component" value="Unassembled WGS sequence"/>
</dbReference>
<dbReference type="AlphaFoldDB" id="A0AAD2GAN6"/>
<keyword evidence="1" id="KW-1133">Transmembrane helix</keyword>
<protein>
    <submittedName>
        <fullName evidence="2">Uncharacterized protein</fullName>
    </submittedName>
</protein>
<feature type="transmembrane region" description="Helical" evidence="1">
    <location>
        <begin position="245"/>
        <end position="263"/>
    </location>
</feature>
<comment type="caution">
    <text evidence="2">The sequence shown here is derived from an EMBL/GenBank/DDBJ whole genome shotgun (WGS) entry which is preliminary data.</text>
</comment>
<gene>
    <name evidence="2" type="ORF">CYCCA115_LOCUS22935</name>
</gene>
<evidence type="ECO:0000256" key="1">
    <source>
        <dbReference type="SAM" id="Phobius"/>
    </source>
</evidence>
<feature type="transmembrane region" description="Helical" evidence="1">
    <location>
        <begin position="47"/>
        <end position="71"/>
    </location>
</feature>
<keyword evidence="3" id="KW-1185">Reference proteome</keyword>
<proteinExistence type="predicted"/>
<sequence length="272" mass="30831">MSSAITAKDSNTGIARPSMAAFRSTTVQTERDEQINAEEWKQLMAEFCVFVCSFIAIVLNAIAVASCRMLVLEGGQFIQGGFGLFLLQPPDTPTCRGTLSAVTSERFPDFVWDPRSDEVLKFAQAGGLLALILGVILVINITIRQFCKEVRFYKLILYLCATGIQVTLGWVHLIWWSKGCDFFYCSYGGGITFLILSHIFWFVACLFTRYMRPSKVERKNVALSHYTSQLRLQLKERQKRYEMEYLPVGVSLLIMSLLIFLALRNINEDEDA</sequence>
<evidence type="ECO:0000313" key="2">
    <source>
        <dbReference type="EMBL" id="CAJ1967787.1"/>
    </source>
</evidence>
<keyword evidence="1" id="KW-0472">Membrane</keyword>